<protein>
    <submittedName>
        <fullName evidence="1">Uncharacterized protein</fullName>
    </submittedName>
</protein>
<keyword evidence="2" id="KW-1185">Reference proteome</keyword>
<name>A0A2Z7CIH6_9LAMI</name>
<accession>A0A2Z7CIH6</accession>
<evidence type="ECO:0000313" key="1">
    <source>
        <dbReference type="EMBL" id="KZV46758.1"/>
    </source>
</evidence>
<organism evidence="1 2">
    <name type="scientific">Dorcoceras hygrometricum</name>
    <dbReference type="NCBI Taxonomy" id="472368"/>
    <lineage>
        <taxon>Eukaryota</taxon>
        <taxon>Viridiplantae</taxon>
        <taxon>Streptophyta</taxon>
        <taxon>Embryophyta</taxon>
        <taxon>Tracheophyta</taxon>
        <taxon>Spermatophyta</taxon>
        <taxon>Magnoliopsida</taxon>
        <taxon>eudicotyledons</taxon>
        <taxon>Gunneridae</taxon>
        <taxon>Pentapetalae</taxon>
        <taxon>asterids</taxon>
        <taxon>lamiids</taxon>
        <taxon>Lamiales</taxon>
        <taxon>Gesneriaceae</taxon>
        <taxon>Didymocarpoideae</taxon>
        <taxon>Trichosporeae</taxon>
        <taxon>Loxocarpinae</taxon>
        <taxon>Dorcoceras</taxon>
    </lineage>
</organism>
<dbReference type="AlphaFoldDB" id="A0A2Z7CIH6"/>
<reference evidence="1 2" key="1">
    <citation type="journal article" date="2015" name="Proc. Natl. Acad. Sci. U.S.A.">
        <title>The resurrection genome of Boea hygrometrica: A blueprint for survival of dehydration.</title>
        <authorList>
            <person name="Xiao L."/>
            <person name="Yang G."/>
            <person name="Zhang L."/>
            <person name="Yang X."/>
            <person name="Zhao S."/>
            <person name="Ji Z."/>
            <person name="Zhou Q."/>
            <person name="Hu M."/>
            <person name="Wang Y."/>
            <person name="Chen M."/>
            <person name="Xu Y."/>
            <person name="Jin H."/>
            <person name="Xiao X."/>
            <person name="Hu G."/>
            <person name="Bao F."/>
            <person name="Hu Y."/>
            <person name="Wan P."/>
            <person name="Li L."/>
            <person name="Deng X."/>
            <person name="Kuang T."/>
            <person name="Xiang C."/>
            <person name="Zhu J.K."/>
            <person name="Oliver M.J."/>
            <person name="He Y."/>
        </authorList>
    </citation>
    <scope>NUCLEOTIDE SEQUENCE [LARGE SCALE GENOMIC DNA]</scope>
    <source>
        <strain evidence="2">cv. XS01</strain>
    </source>
</reference>
<sequence length="107" mass="12136">MLPRLVTQTNGWSLNRNTSSAMHLLICSTISAVNTKRLTTTHRVLIKSRARALAVSRYLSNATSEKRNDDASLTRYSRNLKCATTDFLILALRLVLRNDNVLLLRHQ</sequence>
<gene>
    <name evidence="1" type="ORF">F511_36083</name>
</gene>
<proteinExistence type="predicted"/>
<evidence type="ECO:0000313" key="2">
    <source>
        <dbReference type="Proteomes" id="UP000250235"/>
    </source>
</evidence>
<dbReference type="Proteomes" id="UP000250235">
    <property type="component" value="Unassembled WGS sequence"/>
</dbReference>
<dbReference type="EMBL" id="KQ995384">
    <property type="protein sequence ID" value="KZV46758.1"/>
    <property type="molecule type" value="Genomic_DNA"/>
</dbReference>